<comment type="similarity">
    <text evidence="1">Belongs to the beta type-B retroviral polymerase family. HERV class-II K(HML-2) pol subfamily.</text>
</comment>
<keyword evidence="4" id="KW-0548">Nucleotidyltransferase</keyword>
<gene>
    <name evidence="10" type="ORF">DUI87_27602</name>
</gene>
<organism evidence="10 11">
    <name type="scientific">Hirundo rustica rustica</name>
    <dbReference type="NCBI Taxonomy" id="333673"/>
    <lineage>
        <taxon>Eukaryota</taxon>
        <taxon>Metazoa</taxon>
        <taxon>Chordata</taxon>
        <taxon>Craniata</taxon>
        <taxon>Vertebrata</taxon>
        <taxon>Euteleostomi</taxon>
        <taxon>Archelosauria</taxon>
        <taxon>Archosauria</taxon>
        <taxon>Dinosauria</taxon>
        <taxon>Saurischia</taxon>
        <taxon>Theropoda</taxon>
        <taxon>Coelurosauria</taxon>
        <taxon>Aves</taxon>
        <taxon>Neognathae</taxon>
        <taxon>Neoaves</taxon>
        <taxon>Telluraves</taxon>
        <taxon>Australaves</taxon>
        <taxon>Passeriformes</taxon>
        <taxon>Sylvioidea</taxon>
        <taxon>Hirundinidae</taxon>
        <taxon>Hirundo</taxon>
    </lineage>
</organism>
<evidence type="ECO:0000313" key="11">
    <source>
        <dbReference type="Proteomes" id="UP000269221"/>
    </source>
</evidence>
<reference evidence="10 11" key="1">
    <citation type="submission" date="2018-07" db="EMBL/GenBank/DDBJ databases">
        <title>A high quality draft genome assembly of the barn swallow (H. rustica rustica).</title>
        <authorList>
            <person name="Formenti G."/>
            <person name="Chiara M."/>
            <person name="Poveda L."/>
            <person name="Francoijs K.-J."/>
            <person name="Bonisoli-Alquati A."/>
            <person name="Canova L."/>
            <person name="Gianfranceschi L."/>
            <person name="Horner D.S."/>
            <person name="Saino N."/>
        </authorList>
    </citation>
    <scope>NUCLEOTIDE SEQUENCE [LARGE SCALE GENOMIC DNA]</scope>
    <source>
        <strain evidence="10">Chelidonia</strain>
        <tissue evidence="10">Blood</tissue>
    </source>
</reference>
<keyword evidence="8" id="KW-0695">RNA-directed DNA polymerase</keyword>
<dbReference type="SUPFAM" id="SSF56672">
    <property type="entry name" value="DNA/RNA polymerases"/>
    <property type="match status" value="1"/>
</dbReference>
<dbReference type="SUPFAM" id="SSF58069">
    <property type="entry name" value="Virus ectodomain"/>
    <property type="match status" value="1"/>
</dbReference>
<dbReference type="OrthoDB" id="9838443at2759"/>
<dbReference type="EMBL" id="QRBI01000184">
    <property type="protein sequence ID" value="RMB95493.1"/>
    <property type="molecule type" value="Genomic_DNA"/>
</dbReference>
<evidence type="ECO:0000256" key="8">
    <source>
        <dbReference type="ARBA" id="ARBA00022918"/>
    </source>
</evidence>
<comment type="caution">
    <text evidence="10">The sequence shown here is derived from an EMBL/GenBank/DDBJ whole genome shotgun (WGS) entry which is preliminary data.</text>
</comment>
<feature type="domain" description="Reverse transcriptase" evidence="9">
    <location>
        <begin position="1"/>
        <end position="320"/>
    </location>
</feature>
<dbReference type="Proteomes" id="UP000269221">
    <property type="component" value="Unassembled WGS sequence"/>
</dbReference>
<evidence type="ECO:0000256" key="4">
    <source>
        <dbReference type="ARBA" id="ARBA00022695"/>
    </source>
</evidence>
<dbReference type="PANTHER" id="PTHR41694">
    <property type="entry name" value="ENDOGENOUS RETROVIRUS GROUP K MEMBER POL PROTEIN"/>
    <property type="match status" value="1"/>
</dbReference>
<dbReference type="InterPro" id="IPR043128">
    <property type="entry name" value="Rev_trsase/Diguanyl_cyclase"/>
</dbReference>
<dbReference type="InterPro" id="IPR043502">
    <property type="entry name" value="DNA/RNA_pol_sf"/>
</dbReference>
<evidence type="ECO:0000256" key="2">
    <source>
        <dbReference type="ARBA" id="ARBA00012180"/>
    </source>
</evidence>
<dbReference type="Pfam" id="PF03708">
    <property type="entry name" value="Avian_gp85"/>
    <property type="match status" value="1"/>
</dbReference>
<sequence length="794" mass="90062">MSANDTLPKTENDILTGRDTPDVTFKTIHDLSKPIVVTPSKEEPYRLELTEAIYVTTTDWTFLSVNVKERGAWPVQGKELVVIGDCKYTPQKIEILPGILVNNPGNLVLWLRCTHPPTFLPKGQIIAQIIPTRGPNDTSKVPVACPVQAITEERPWVACEFTDLCQINNVIEDMGSLQPGMPSPTMLLQNWKLAIINIKDCFFQIPLHPDDAPRFAFSVPTINREAPRKRYHWRVLPQGMKISPVICQWYVASLLSPVRAATGQAIIHHYMDDVLVCAPTDDELTHALDLTIDALIPAGFELQEEKVQRMPPWKYLELEIGKRSIVPQKLAIKTKDAMSSRQAHRFDPELPFKFIILRKLPHLYGMIFQWKDIPKKDREGKDPLSIIEWVFLSHQRSKRMTRPQELVAELIRNARFRIRELASCDFVCIHIPIGLRSGQISKSMMEHLLQENEALQFALDSFTVQISIHRHAHKIFNQICTITKRDSAYVAGVVSRAEQAILQEVSNIALYELLLKLVNSPLNELELLDSANATFCVRFEFYPPRGQEKLYPKVHPASFKSNNWCWETVKINRPTSWSNKPWALPKGVFFICGDRAWAGIPPHHIGGPCTLGKLSLLSPNKTTLINWQKKTSTHSAVQKRDLRALSPDCDSEIVHWAKTKGVAVTIFLPWVSIAKALGELAHLECWVAKQVNLTSDALANLLSDEEITRQATLQNWAAIDYLLLLHGHRCEEFEGLCCFNLSSKAENVHTTIQKMKEMIINIKKETDDWLSGLFTNWGISGWASSVIRSVLLVL</sequence>
<keyword evidence="6" id="KW-0255">Endonuclease</keyword>
<dbReference type="EC" id="3.1.26.4" evidence="2"/>
<dbReference type="Gene3D" id="1.10.287.210">
    <property type="match status" value="1"/>
</dbReference>
<dbReference type="Pfam" id="PF00078">
    <property type="entry name" value="RVT_1"/>
    <property type="match status" value="1"/>
</dbReference>
<evidence type="ECO:0000259" key="9">
    <source>
        <dbReference type="PROSITE" id="PS50878"/>
    </source>
</evidence>
<dbReference type="GO" id="GO:0035613">
    <property type="term" value="F:RNA stem-loop binding"/>
    <property type="evidence" value="ECO:0007669"/>
    <property type="project" value="TreeGrafter"/>
</dbReference>
<dbReference type="GO" id="GO:0003964">
    <property type="term" value="F:RNA-directed DNA polymerase activity"/>
    <property type="evidence" value="ECO:0007669"/>
    <property type="project" value="UniProtKB-KW"/>
</dbReference>
<keyword evidence="7" id="KW-0378">Hydrolase</keyword>
<dbReference type="Gene3D" id="3.30.70.270">
    <property type="match status" value="1"/>
</dbReference>
<keyword evidence="11" id="KW-1185">Reference proteome</keyword>
<proteinExistence type="inferred from homology"/>
<accession>A0A3M0J9D3</accession>
<dbReference type="AlphaFoldDB" id="A0A3M0J9D3"/>
<dbReference type="Gene3D" id="3.10.10.10">
    <property type="entry name" value="HIV Type 1 Reverse Transcriptase, subunit A, domain 1"/>
    <property type="match status" value="1"/>
</dbReference>
<protein>
    <recommendedName>
        <fullName evidence="2">ribonuclease H</fullName>
        <ecNumber evidence="2">3.1.26.4</ecNumber>
    </recommendedName>
</protein>
<evidence type="ECO:0000313" key="10">
    <source>
        <dbReference type="EMBL" id="RMB95493.1"/>
    </source>
</evidence>
<dbReference type="GO" id="GO:0004523">
    <property type="term" value="F:RNA-DNA hybrid ribonuclease activity"/>
    <property type="evidence" value="ECO:0007669"/>
    <property type="project" value="UniProtKB-EC"/>
</dbReference>
<evidence type="ECO:0000256" key="3">
    <source>
        <dbReference type="ARBA" id="ARBA00022679"/>
    </source>
</evidence>
<evidence type="ECO:0000256" key="7">
    <source>
        <dbReference type="ARBA" id="ARBA00022801"/>
    </source>
</evidence>
<evidence type="ECO:0000256" key="1">
    <source>
        <dbReference type="ARBA" id="ARBA00010879"/>
    </source>
</evidence>
<dbReference type="PROSITE" id="PS50878">
    <property type="entry name" value="RT_POL"/>
    <property type="match status" value="1"/>
</dbReference>
<dbReference type="PANTHER" id="PTHR41694:SF3">
    <property type="entry name" value="RNA-DIRECTED DNA POLYMERASE-RELATED"/>
    <property type="match status" value="1"/>
</dbReference>
<dbReference type="InterPro" id="IPR005166">
    <property type="entry name" value="RSV_p95_env"/>
</dbReference>
<keyword evidence="5" id="KW-0540">Nuclease</keyword>
<name>A0A3M0J9D3_HIRRU</name>
<evidence type="ECO:0000256" key="6">
    <source>
        <dbReference type="ARBA" id="ARBA00022759"/>
    </source>
</evidence>
<evidence type="ECO:0000256" key="5">
    <source>
        <dbReference type="ARBA" id="ARBA00022722"/>
    </source>
</evidence>
<keyword evidence="3" id="KW-0808">Transferase</keyword>
<dbReference type="InterPro" id="IPR000477">
    <property type="entry name" value="RT_dom"/>
</dbReference>